<comment type="caution">
    <text evidence="3">The sequence shown here is derived from an EMBL/GenBank/DDBJ whole genome shotgun (WGS) entry which is preliminary data.</text>
</comment>
<evidence type="ECO:0000259" key="2">
    <source>
        <dbReference type="PROSITE" id="PS50076"/>
    </source>
</evidence>
<dbReference type="InterPro" id="IPR036869">
    <property type="entry name" value="J_dom_sf"/>
</dbReference>
<evidence type="ECO:0000256" key="1">
    <source>
        <dbReference type="ARBA" id="ARBA00023186"/>
    </source>
</evidence>
<dbReference type="SUPFAM" id="SSF46565">
    <property type="entry name" value="Chaperone J-domain"/>
    <property type="match status" value="1"/>
</dbReference>
<dbReference type="PANTHER" id="PTHR44360:SF1">
    <property type="entry name" value="DNAJ HOMOLOG SUBFAMILY B MEMBER 9"/>
    <property type="match status" value="1"/>
</dbReference>
<evidence type="ECO:0000313" key="4">
    <source>
        <dbReference type="Proteomes" id="UP001528823"/>
    </source>
</evidence>
<reference evidence="3 4" key="1">
    <citation type="submission" date="2022-11" db="EMBL/GenBank/DDBJ databases">
        <title>Spartinivicinus poritis sp. nov., isolated from scleractinian coral Porites lutea.</title>
        <authorList>
            <person name="Zhang G."/>
            <person name="Cai L."/>
            <person name="Wei Q."/>
        </authorList>
    </citation>
    <scope>NUCLEOTIDE SEQUENCE [LARGE SCALE GENOMIC DNA]</scope>
    <source>
        <strain evidence="3 4">A2-2</strain>
    </source>
</reference>
<proteinExistence type="predicted"/>
<dbReference type="Pfam" id="PF12339">
    <property type="entry name" value="DNAJ_related"/>
    <property type="match status" value="1"/>
</dbReference>
<accession>A0ABT5U212</accession>
<dbReference type="InterPro" id="IPR051948">
    <property type="entry name" value="Hsp70_co-chaperone_J-domain"/>
</dbReference>
<dbReference type="Proteomes" id="UP001528823">
    <property type="component" value="Unassembled WGS sequence"/>
</dbReference>
<dbReference type="Pfam" id="PF00226">
    <property type="entry name" value="DnaJ"/>
    <property type="match status" value="1"/>
</dbReference>
<dbReference type="PANTHER" id="PTHR44360">
    <property type="entry name" value="DNAJ HOMOLOG SUBFAMILY B MEMBER 9"/>
    <property type="match status" value="1"/>
</dbReference>
<gene>
    <name evidence="3" type="ORF">ORQ98_00365</name>
</gene>
<feature type="domain" description="J" evidence="2">
    <location>
        <begin position="137"/>
        <end position="190"/>
    </location>
</feature>
<dbReference type="CDD" id="cd06257">
    <property type="entry name" value="DnaJ"/>
    <property type="match status" value="1"/>
</dbReference>
<keyword evidence="1" id="KW-0143">Chaperone</keyword>
<name>A0ABT5U212_9GAMM</name>
<dbReference type="EMBL" id="JAPMOU010000001">
    <property type="protein sequence ID" value="MDE1460406.1"/>
    <property type="molecule type" value="Genomic_DNA"/>
</dbReference>
<organism evidence="3 4">
    <name type="scientific">Spartinivicinus poritis</name>
    <dbReference type="NCBI Taxonomy" id="2994640"/>
    <lineage>
        <taxon>Bacteria</taxon>
        <taxon>Pseudomonadati</taxon>
        <taxon>Pseudomonadota</taxon>
        <taxon>Gammaproteobacteria</taxon>
        <taxon>Oceanospirillales</taxon>
        <taxon>Zooshikellaceae</taxon>
        <taxon>Spartinivicinus</taxon>
    </lineage>
</organism>
<dbReference type="PROSITE" id="PS50076">
    <property type="entry name" value="DNAJ_2"/>
    <property type="match status" value="1"/>
</dbReference>
<dbReference type="SMART" id="SM00271">
    <property type="entry name" value="DnaJ"/>
    <property type="match status" value="1"/>
</dbReference>
<sequence>MILNNPIKVAILDLLKNTQLPLSLYQIITHLRSLSLVDESQGNLALFRLNFLVMNALFQLQQELISEQLYLNISSLAIRLEPFHKTDQTTLAIMNSDESLRQYYLDWNNLTNTTEQDVEALLNCFWQRFLSTDKRIDALLVLELPADADWFMIQQSYRRLAAQHHPDKGGCPQRFIEIREAYEILQKSDKSCSANS</sequence>
<dbReference type="RefSeq" id="WP_274686780.1">
    <property type="nucleotide sequence ID" value="NZ_JAPMOU010000001.1"/>
</dbReference>
<protein>
    <submittedName>
        <fullName evidence="3">DnaJ domain-containing protein</fullName>
    </submittedName>
</protein>
<keyword evidence="4" id="KW-1185">Reference proteome</keyword>
<evidence type="ECO:0000313" key="3">
    <source>
        <dbReference type="EMBL" id="MDE1460406.1"/>
    </source>
</evidence>
<dbReference type="InterPro" id="IPR021059">
    <property type="entry name" value="DnaJ-related_N"/>
</dbReference>
<dbReference type="InterPro" id="IPR001623">
    <property type="entry name" value="DnaJ_domain"/>
</dbReference>
<dbReference type="Gene3D" id="1.10.287.110">
    <property type="entry name" value="DnaJ domain"/>
    <property type="match status" value="1"/>
</dbReference>